<proteinExistence type="predicted"/>
<evidence type="ECO:0000313" key="5">
    <source>
        <dbReference type="Proteomes" id="UP000001307"/>
    </source>
</evidence>
<dbReference type="GO" id="GO:0016324">
    <property type="term" value="C:apical plasma membrane"/>
    <property type="evidence" value="ECO:0007669"/>
    <property type="project" value="TreeGrafter"/>
</dbReference>
<dbReference type="InParanoid" id="E4X735"/>
<dbReference type="GO" id="GO:0072659">
    <property type="term" value="P:protein localization to plasma membrane"/>
    <property type="evidence" value="ECO:0007669"/>
    <property type="project" value="TreeGrafter"/>
</dbReference>
<reference evidence="4" key="1">
    <citation type="journal article" date="2010" name="Science">
        <title>Plasticity of animal genome architecture unmasked by rapid evolution of a pelagic tunicate.</title>
        <authorList>
            <person name="Denoeud F."/>
            <person name="Henriet S."/>
            <person name="Mungpakdee S."/>
            <person name="Aury J.M."/>
            <person name="Da Silva C."/>
            <person name="Brinkmann H."/>
            <person name="Mikhaleva J."/>
            <person name="Olsen L.C."/>
            <person name="Jubin C."/>
            <person name="Canestro C."/>
            <person name="Bouquet J.M."/>
            <person name="Danks G."/>
            <person name="Poulain J."/>
            <person name="Campsteijn C."/>
            <person name="Adamski M."/>
            <person name="Cross I."/>
            <person name="Yadetie F."/>
            <person name="Muffato M."/>
            <person name="Louis A."/>
            <person name="Butcher S."/>
            <person name="Tsagkogeorga G."/>
            <person name="Konrad A."/>
            <person name="Singh S."/>
            <person name="Jensen M.F."/>
            <person name="Cong E.H."/>
            <person name="Eikeseth-Otteraa H."/>
            <person name="Noel B."/>
            <person name="Anthouard V."/>
            <person name="Porcel B.M."/>
            <person name="Kachouri-Lafond R."/>
            <person name="Nishino A."/>
            <person name="Ugolini M."/>
            <person name="Chourrout P."/>
            <person name="Nishida H."/>
            <person name="Aasland R."/>
            <person name="Huzurbazar S."/>
            <person name="Westhof E."/>
            <person name="Delsuc F."/>
            <person name="Lehrach H."/>
            <person name="Reinhardt R."/>
            <person name="Weissenbach J."/>
            <person name="Roy S.W."/>
            <person name="Artiguenave F."/>
            <person name="Postlethwait J.H."/>
            <person name="Manak J.R."/>
            <person name="Thompson E.M."/>
            <person name="Jaillon O."/>
            <person name="Du Pasquier L."/>
            <person name="Boudinot P."/>
            <person name="Liberles D.A."/>
            <person name="Volff J.N."/>
            <person name="Philippe H."/>
            <person name="Lenhard B."/>
            <person name="Roest Crollius H."/>
            <person name="Wincker P."/>
            <person name="Chourrout D."/>
        </authorList>
    </citation>
    <scope>NUCLEOTIDE SEQUENCE [LARGE SCALE GENOMIC DNA]</scope>
</reference>
<dbReference type="PANTHER" id="PTHR14191:SF3">
    <property type="entry name" value="NA(+)_H(+) EXCHANGE REGULATORY COFACTOR-LIKE PROTEIN NRFL-1"/>
    <property type="match status" value="1"/>
</dbReference>
<feature type="compositionally biased region" description="Low complexity" evidence="2">
    <location>
        <begin position="795"/>
        <end position="804"/>
    </location>
</feature>
<evidence type="ECO:0000313" key="4">
    <source>
        <dbReference type="EMBL" id="CBY08056.1"/>
    </source>
</evidence>
<accession>E4X735</accession>
<evidence type="ECO:0000259" key="3">
    <source>
        <dbReference type="PROSITE" id="PS50106"/>
    </source>
</evidence>
<feature type="region of interest" description="Disordered" evidence="2">
    <location>
        <begin position="50"/>
        <end position="84"/>
    </location>
</feature>
<protein>
    <recommendedName>
        <fullName evidence="3">PDZ domain-containing protein</fullName>
    </recommendedName>
</protein>
<dbReference type="Pfam" id="PF00595">
    <property type="entry name" value="PDZ"/>
    <property type="match status" value="2"/>
</dbReference>
<dbReference type="CDD" id="cd06768">
    <property type="entry name" value="PDZ_NHERF-like"/>
    <property type="match status" value="2"/>
</dbReference>
<dbReference type="AlphaFoldDB" id="E4X735"/>
<dbReference type="SUPFAM" id="SSF50156">
    <property type="entry name" value="PDZ domain-like"/>
    <property type="match status" value="2"/>
</dbReference>
<dbReference type="InterPro" id="IPR051067">
    <property type="entry name" value="NHER"/>
</dbReference>
<feature type="compositionally biased region" description="Acidic residues" evidence="2">
    <location>
        <begin position="63"/>
        <end position="84"/>
    </location>
</feature>
<feature type="region of interest" description="Disordered" evidence="2">
    <location>
        <begin position="388"/>
        <end position="495"/>
    </location>
</feature>
<dbReference type="InterPro" id="IPR036034">
    <property type="entry name" value="PDZ_sf"/>
</dbReference>
<feature type="compositionally biased region" description="Acidic residues" evidence="2">
    <location>
        <begin position="398"/>
        <end position="419"/>
    </location>
</feature>
<dbReference type="PROSITE" id="PS50106">
    <property type="entry name" value="PDZ"/>
    <property type="match status" value="2"/>
</dbReference>
<feature type="compositionally biased region" description="Low complexity" evidence="2">
    <location>
        <begin position="763"/>
        <end position="787"/>
    </location>
</feature>
<evidence type="ECO:0000256" key="1">
    <source>
        <dbReference type="ARBA" id="ARBA00022737"/>
    </source>
</evidence>
<dbReference type="PANTHER" id="PTHR14191">
    <property type="entry name" value="PDZ DOMAIN CONTAINING PROTEIN"/>
    <property type="match status" value="1"/>
</dbReference>
<sequence>MTHAKVHENHIEMTVIDPAALKLFQKLSIKITTELAELLASFKIMKRQLSEPPQYEEATAPEPELEEPEPEVEEPEPEVEEEDDKLIEHPALAAAAIAKARADSDEPAPLPRLVTLKDNNGYGFFLQDKDGDHFLTDVEEGEAAQLAGIRDNDRIVQVNNKSVEGAKHSVVVDLIRLHTDKVTFLVCDKECDDYYKARDVKITKALLGIEPRARLIRVKKIDGTFGFEMHTEPFEAGRVQLLRNIVEGGPADQAGLEEHDRVLEINGQTLDDVSHEDAVDIIRNSGNTVVFLVADEECTSFFAAKSITITRDHANELESEEEEPELEPEEEPEPEKLVEHPIAAAAAVAAIRSKVEAELEVEEEPEPEPEEEKIIEHPIAAAAIVAAVRSRSPSPEPEPIEEPEPEPEPETTYESEPESESERKIEHPVAAVAAVAVVRRSPSPEPEPEAEPEPEVHFEEPEPSINGNSVAESVAESTTEPEPESEPEAPSVSEVHETNLSVAAAAGIYGGHNNAVPVAAATVAAVTAEKTVALQEEPDVSAGLTVAMARQMKIFGTVKSFKVNPRARVDQVPLVNKTPAPQSAYSAPTPAPAPVAPASNHVVVKPAAAAAIVVASSQPQTSKPRAPAGNSIRDLMNRFQTNGQMLTGGQMPEQGVPEQQSVKIIAAKTTVEGNASAGVIGVAVKQQPKSPEPVVNKVMRPNISEVNKMASGEAAPAAPVPPPQMYGQPQFQPAPQQFQQYPMYPQSPQGGYQPFPVQPFPVQPQYGQPYGQPQPGYMPYMPPQQGFYPPPPPQQQQQQQPQYR</sequence>
<evidence type="ECO:0000256" key="2">
    <source>
        <dbReference type="SAM" id="MobiDB-lite"/>
    </source>
</evidence>
<feature type="region of interest" description="Disordered" evidence="2">
    <location>
        <begin position="712"/>
        <end position="804"/>
    </location>
</feature>
<dbReference type="Proteomes" id="UP000001307">
    <property type="component" value="Unassembled WGS sequence"/>
</dbReference>
<keyword evidence="5" id="KW-1185">Reference proteome</keyword>
<gene>
    <name evidence="4" type="ORF">GSOID_T00003427001</name>
</gene>
<dbReference type="InterPro" id="IPR001478">
    <property type="entry name" value="PDZ"/>
</dbReference>
<feature type="compositionally biased region" description="Low complexity" evidence="2">
    <location>
        <begin position="727"/>
        <end position="755"/>
    </location>
</feature>
<feature type="region of interest" description="Disordered" evidence="2">
    <location>
        <begin position="315"/>
        <end position="336"/>
    </location>
</feature>
<dbReference type="GO" id="GO:0043495">
    <property type="term" value="F:protein-membrane adaptor activity"/>
    <property type="evidence" value="ECO:0007669"/>
    <property type="project" value="TreeGrafter"/>
</dbReference>
<dbReference type="SMART" id="SM00228">
    <property type="entry name" value="PDZ"/>
    <property type="match status" value="2"/>
</dbReference>
<dbReference type="OrthoDB" id="10009200at2759"/>
<feature type="domain" description="PDZ" evidence="3">
    <location>
        <begin position="215"/>
        <end position="297"/>
    </location>
</feature>
<keyword evidence="1" id="KW-0677">Repeat</keyword>
<feature type="compositionally biased region" description="Low complexity" evidence="2">
    <location>
        <begin position="429"/>
        <end position="438"/>
    </location>
</feature>
<dbReference type="Gene3D" id="2.30.42.10">
    <property type="match status" value="2"/>
</dbReference>
<feature type="domain" description="PDZ" evidence="3">
    <location>
        <begin position="112"/>
        <end position="190"/>
    </location>
</feature>
<feature type="compositionally biased region" description="Acidic residues" evidence="2">
    <location>
        <begin position="317"/>
        <end position="333"/>
    </location>
</feature>
<name>E4X735_OIKDI</name>
<organism evidence="4">
    <name type="scientific">Oikopleura dioica</name>
    <name type="common">Tunicate</name>
    <dbReference type="NCBI Taxonomy" id="34765"/>
    <lineage>
        <taxon>Eukaryota</taxon>
        <taxon>Metazoa</taxon>
        <taxon>Chordata</taxon>
        <taxon>Tunicata</taxon>
        <taxon>Appendicularia</taxon>
        <taxon>Copelata</taxon>
        <taxon>Oikopleuridae</taxon>
        <taxon>Oikopleura</taxon>
    </lineage>
</organism>
<dbReference type="EMBL" id="FN653027">
    <property type="protein sequence ID" value="CBY08056.1"/>
    <property type="molecule type" value="Genomic_DNA"/>
</dbReference>